<dbReference type="RefSeq" id="WP_004125135.1">
    <property type="nucleotide sequence ID" value="NZ_AQHN01000084.1"/>
</dbReference>
<dbReference type="GO" id="GO:0016463">
    <property type="term" value="F:P-type zinc transporter activity"/>
    <property type="evidence" value="ECO:0007669"/>
    <property type="project" value="UniProtKB-EC"/>
</dbReference>
<dbReference type="InterPro" id="IPR036412">
    <property type="entry name" value="HAD-like_sf"/>
</dbReference>
<dbReference type="PROSITE" id="PS00154">
    <property type="entry name" value="ATPASE_E1_E2"/>
    <property type="match status" value="1"/>
</dbReference>
<dbReference type="Gene3D" id="2.70.150.10">
    <property type="entry name" value="Calcium-transporting ATPase, cytoplasmic transduction domain A"/>
    <property type="match status" value="1"/>
</dbReference>
<accession>N6UWX9</accession>
<comment type="catalytic activity">
    <reaction evidence="9">
        <text>Zn(2+)(in) + ATP + H2O = Zn(2+)(out) + ADP + phosphate + H(+)</text>
        <dbReference type="Rhea" id="RHEA:20621"/>
        <dbReference type="ChEBI" id="CHEBI:15377"/>
        <dbReference type="ChEBI" id="CHEBI:15378"/>
        <dbReference type="ChEBI" id="CHEBI:29105"/>
        <dbReference type="ChEBI" id="CHEBI:30616"/>
        <dbReference type="ChEBI" id="CHEBI:43474"/>
        <dbReference type="ChEBI" id="CHEBI:456216"/>
        <dbReference type="EC" id="7.2.2.12"/>
    </reaction>
</comment>
<dbReference type="GO" id="GO:0005524">
    <property type="term" value="F:ATP binding"/>
    <property type="evidence" value="ECO:0007669"/>
    <property type="project" value="UniProtKB-UniRule"/>
</dbReference>
<evidence type="ECO:0000256" key="1">
    <source>
        <dbReference type="ARBA" id="ARBA00004370"/>
    </source>
</evidence>
<proteinExistence type="inferred from homology"/>
<keyword evidence="4 10" id="KW-0479">Metal-binding</keyword>
<comment type="subcellular location">
    <subcellularLocation>
        <location evidence="10">Cell membrane</location>
    </subcellularLocation>
    <subcellularLocation>
        <location evidence="1">Membrane</location>
    </subcellularLocation>
</comment>
<keyword evidence="7 10" id="KW-0472">Membrane</keyword>
<evidence type="ECO:0000256" key="8">
    <source>
        <dbReference type="ARBA" id="ARBA00039097"/>
    </source>
</evidence>
<dbReference type="STRING" id="363754.RHSP_54629"/>
<evidence type="ECO:0000259" key="11">
    <source>
        <dbReference type="Pfam" id="PF00122"/>
    </source>
</evidence>
<sequence>MQFASRDQVKTALLLLALTSLSLGLVFHFWGRADAARTTWTVGVFPILAALLLEILHDLWRGEVGLDIVAALSMSAAVIFDETLAAAVVAVMYSGGTFLEGFAEGRARREMRDLLSRVPRTATRHRKGALEDIALDQIKPGDRLLVRQGDIVPVDGTIASALAFLDTSPLTGESLPVRVVTGAEAMSGSTNAGDAFDLIATRLANESTYAGIVRLVEQAQRSKAPMSRLADRWSLGFLAITVALAFAAWWFTRDPTRTVAVLVVATPCPLILAVPVALVAGLSRAAHFGVLIKGAKPLEMMARIRTLVLDKTGTLTDGRPEIIEIDSRNGMPEDDVLRLAAALDQASKHPVAQAIVSAAKQRGITLPVPLEVAEIPGEGVIGTVDGQMVIVGGEDFVARRTGRKAGSNQALAAGSVLVALAVDGRLAGYLIMADPLREGAEAVLTKLRQEGIERILLATGDRMEVAERVTKGLRLDGLCTELTPDQKVLTVLTERKNGPVMMVGDGVNDAPALAAADVGVAMGARGAAASAEAADVVLLVDRIDQLGVGIEIARRSRRIALESVATGIGFSVLGMLAAAFGYLTPVQGALLQEAIDVAVILNALRALRIRPYAPATCESKPSDDSIQRPVA</sequence>
<keyword evidence="13" id="KW-1185">Reference proteome</keyword>
<name>N6UWX9_9HYPH</name>
<dbReference type="PRINTS" id="PR00119">
    <property type="entry name" value="CATATPASE"/>
</dbReference>
<dbReference type="PANTHER" id="PTHR48085:SF5">
    <property type="entry name" value="CADMIUM_ZINC-TRANSPORTING ATPASE HMA4-RELATED"/>
    <property type="match status" value="1"/>
</dbReference>
<dbReference type="SFLD" id="SFLDF00027">
    <property type="entry name" value="p-type_atpase"/>
    <property type="match status" value="1"/>
</dbReference>
<dbReference type="GO" id="GO:0046872">
    <property type="term" value="F:metal ion binding"/>
    <property type="evidence" value="ECO:0007669"/>
    <property type="project" value="UniProtKB-KW"/>
</dbReference>
<organism evidence="12 13">
    <name type="scientific">Rhizobium freirei PRF 81</name>
    <dbReference type="NCBI Taxonomy" id="363754"/>
    <lineage>
        <taxon>Bacteria</taxon>
        <taxon>Pseudomonadati</taxon>
        <taxon>Pseudomonadota</taxon>
        <taxon>Alphaproteobacteria</taxon>
        <taxon>Hyphomicrobiales</taxon>
        <taxon>Rhizobiaceae</taxon>
        <taxon>Rhizobium/Agrobacterium group</taxon>
        <taxon>Rhizobium</taxon>
    </lineage>
</organism>
<evidence type="ECO:0000313" key="13">
    <source>
        <dbReference type="Proteomes" id="UP000012429"/>
    </source>
</evidence>
<keyword evidence="10" id="KW-0067">ATP-binding</keyword>
<dbReference type="OrthoDB" id="9807843at2"/>
<dbReference type="SUPFAM" id="SSF56784">
    <property type="entry name" value="HAD-like"/>
    <property type="match status" value="1"/>
</dbReference>
<dbReference type="PANTHER" id="PTHR48085">
    <property type="entry name" value="CADMIUM/ZINC-TRANSPORTING ATPASE HMA2-RELATED"/>
    <property type="match status" value="1"/>
</dbReference>
<dbReference type="GO" id="GO:0005886">
    <property type="term" value="C:plasma membrane"/>
    <property type="evidence" value="ECO:0007669"/>
    <property type="project" value="UniProtKB-SubCell"/>
</dbReference>
<evidence type="ECO:0000256" key="10">
    <source>
        <dbReference type="RuleBase" id="RU362081"/>
    </source>
</evidence>
<dbReference type="InterPro" id="IPR051014">
    <property type="entry name" value="Cation_Transport_ATPase_IB"/>
</dbReference>
<dbReference type="Pfam" id="PF00702">
    <property type="entry name" value="Hydrolase"/>
    <property type="match status" value="1"/>
</dbReference>
<dbReference type="AlphaFoldDB" id="N6UWX9"/>
<dbReference type="Gene3D" id="3.40.50.1000">
    <property type="entry name" value="HAD superfamily/HAD-like"/>
    <property type="match status" value="1"/>
</dbReference>
<dbReference type="Proteomes" id="UP000012429">
    <property type="component" value="Unassembled WGS sequence"/>
</dbReference>
<evidence type="ECO:0000256" key="5">
    <source>
        <dbReference type="ARBA" id="ARBA00022967"/>
    </source>
</evidence>
<dbReference type="EC" id="7.2.2.12" evidence="8"/>
<dbReference type="SFLD" id="SFLDS00003">
    <property type="entry name" value="Haloacid_Dehalogenase"/>
    <property type="match status" value="1"/>
</dbReference>
<gene>
    <name evidence="12" type="ORF">RHSP_54629</name>
</gene>
<protein>
    <recommendedName>
        <fullName evidence="8">P-type Zn(2+) transporter</fullName>
        <ecNumber evidence="8">7.2.2.12</ecNumber>
    </recommendedName>
</protein>
<dbReference type="InterPro" id="IPR023214">
    <property type="entry name" value="HAD_sf"/>
</dbReference>
<keyword evidence="6 10" id="KW-1133">Transmembrane helix</keyword>
<dbReference type="InterPro" id="IPR008250">
    <property type="entry name" value="ATPase_P-typ_transduc_dom_A_sf"/>
</dbReference>
<evidence type="ECO:0000256" key="2">
    <source>
        <dbReference type="ARBA" id="ARBA00006024"/>
    </source>
</evidence>
<feature type="transmembrane region" description="Helical" evidence="10">
    <location>
        <begin position="12"/>
        <end position="31"/>
    </location>
</feature>
<evidence type="ECO:0000256" key="4">
    <source>
        <dbReference type="ARBA" id="ARBA00022723"/>
    </source>
</evidence>
<feature type="transmembrane region" description="Helical" evidence="10">
    <location>
        <begin position="86"/>
        <end position="103"/>
    </location>
</feature>
<feature type="domain" description="P-type ATPase A" evidence="11">
    <location>
        <begin position="118"/>
        <end position="217"/>
    </location>
</feature>
<feature type="transmembrane region" description="Helical" evidence="10">
    <location>
        <begin position="233"/>
        <end position="252"/>
    </location>
</feature>
<evidence type="ECO:0000256" key="7">
    <source>
        <dbReference type="ARBA" id="ARBA00023136"/>
    </source>
</evidence>
<evidence type="ECO:0000256" key="3">
    <source>
        <dbReference type="ARBA" id="ARBA00022692"/>
    </source>
</evidence>
<dbReference type="InterPro" id="IPR023299">
    <property type="entry name" value="ATPase_P-typ_cyto_dom_N"/>
</dbReference>
<dbReference type="InterPro" id="IPR018303">
    <property type="entry name" value="ATPase_P-typ_P_site"/>
</dbReference>
<dbReference type="InterPro" id="IPR023298">
    <property type="entry name" value="ATPase_P-typ_TM_dom_sf"/>
</dbReference>
<evidence type="ECO:0000313" key="12">
    <source>
        <dbReference type="EMBL" id="ENN85256.1"/>
    </source>
</evidence>
<dbReference type="Pfam" id="PF00122">
    <property type="entry name" value="E1-E2_ATPase"/>
    <property type="match status" value="1"/>
</dbReference>
<dbReference type="GO" id="GO:0015086">
    <property type="term" value="F:cadmium ion transmembrane transporter activity"/>
    <property type="evidence" value="ECO:0007669"/>
    <property type="project" value="TreeGrafter"/>
</dbReference>
<comment type="caution">
    <text evidence="12">The sequence shown here is derived from an EMBL/GenBank/DDBJ whole genome shotgun (WGS) entry which is preliminary data.</text>
</comment>
<dbReference type="InterPro" id="IPR044492">
    <property type="entry name" value="P_typ_ATPase_HD_dom"/>
</dbReference>
<keyword evidence="10" id="KW-0547">Nucleotide-binding</keyword>
<keyword evidence="10" id="KW-1003">Cell membrane</keyword>
<feature type="transmembrane region" description="Helical" evidence="10">
    <location>
        <begin position="564"/>
        <end position="583"/>
    </location>
</feature>
<dbReference type="PATRIC" id="fig|363754.4.peg.5334"/>
<keyword evidence="5" id="KW-1278">Translocase</keyword>
<keyword evidence="3 10" id="KW-0812">Transmembrane</keyword>
<comment type="similarity">
    <text evidence="2 10">Belongs to the cation transport ATPase (P-type) (TC 3.A.3) family. Type IB subfamily.</text>
</comment>
<reference evidence="12 13" key="1">
    <citation type="journal article" date="2012" name="BMC Genomics">
        <title>Genomic basis of broad host range and environmental adaptability of Rhizobium tropici CIAT 899 and Rhizobium sp. PRF 81 which are used in inoculants for common bean (Phaseolus vulgaris L.).</title>
        <authorList>
            <person name="Ormeno-Orrillo E."/>
            <person name="Menna P."/>
            <person name="Almeida L.G."/>
            <person name="Ollero F.J."/>
            <person name="Nicolas M.F."/>
            <person name="Pains Rodrigues E."/>
            <person name="Shigueyoshi Nakatani A."/>
            <person name="Silva Batista J.S."/>
            <person name="Oliveira Chueire L.M."/>
            <person name="Souza R.C."/>
            <person name="Ribeiro Vasconcelos A.T."/>
            <person name="Megias M."/>
            <person name="Hungria M."/>
            <person name="Martinez-Romero E."/>
        </authorList>
    </citation>
    <scope>NUCLEOTIDE SEQUENCE [LARGE SCALE GENOMIC DNA]</scope>
    <source>
        <strain evidence="12 13">PRF 81</strain>
    </source>
</reference>
<dbReference type="InterPro" id="IPR027256">
    <property type="entry name" value="P-typ_ATPase_IB"/>
</dbReference>
<dbReference type="EMBL" id="AQHN01000084">
    <property type="protein sequence ID" value="ENN85256.1"/>
    <property type="molecule type" value="Genomic_DNA"/>
</dbReference>
<dbReference type="SUPFAM" id="SSF81653">
    <property type="entry name" value="Calcium ATPase, transduction domain A"/>
    <property type="match status" value="1"/>
</dbReference>
<dbReference type="InterPro" id="IPR001757">
    <property type="entry name" value="P_typ_ATPase"/>
</dbReference>
<dbReference type="SFLD" id="SFLDG00002">
    <property type="entry name" value="C1.7:_P-type_atpase_like"/>
    <property type="match status" value="1"/>
</dbReference>
<dbReference type="NCBIfam" id="TIGR01494">
    <property type="entry name" value="ATPase_P-type"/>
    <property type="match status" value="1"/>
</dbReference>
<dbReference type="SUPFAM" id="SSF81665">
    <property type="entry name" value="Calcium ATPase, transmembrane domain M"/>
    <property type="match status" value="1"/>
</dbReference>
<feature type="transmembrane region" description="Helical" evidence="10">
    <location>
        <begin position="258"/>
        <end position="282"/>
    </location>
</feature>
<dbReference type="Gene3D" id="3.40.1110.10">
    <property type="entry name" value="Calcium-transporting ATPase, cytoplasmic domain N"/>
    <property type="match status" value="1"/>
</dbReference>
<evidence type="ECO:0000256" key="6">
    <source>
        <dbReference type="ARBA" id="ARBA00022989"/>
    </source>
</evidence>
<dbReference type="GO" id="GO:0016887">
    <property type="term" value="F:ATP hydrolysis activity"/>
    <property type="evidence" value="ECO:0007669"/>
    <property type="project" value="InterPro"/>
</dbReference>
<evidence type="ECO:0000256" key="9">
    <source>
        <dbReference type="ARBA" id="ARBA00047308"/>
    </source>
</evidence>
<dbReference type="NCBIfam" id="TIGR01525">
    <property type="entry name" value="ATPase-IB_hvy"/>
    <property type="match status" value="1"/>
</dbReference>
<dbReference type="InterPro" id="IPR059000">
    <property type="entry name" value="ATPase_P-type_domA"/>
</dbReference>